<dbReference type="Pfam" id="PF13360">
    <property type="entry name" value="PQQ_2"/>
    <property type="match status" value="1"/>
</dbReference>
<dbReference type="Gene3D" id="2.60.40.10">
    <property type="entry name" value="Immunoglobulins"/>
    <property type="match status" value="1"/>
</dbReference>
<dbReference type="SUPFAM" id="SSF50998">
    <property type="entry name" value="Quinoprotein alcohol dehydrogenase-like"/>
    <property type="match status" value="1"/>
</dbReference>
<feature type="domain" description="BIG2" evidence="9">
    <location>
        <begin position="633"/>
        <end position="711"/>
    </location>
</feature>
<dbReference type="Proteomes" id="UP001299235">
    <property type="component" value="Unassembled WGS sequence"/>
</dbReference>
<feature type="coiled-coil region" evidence="6">
    <location>
        <begin position="1867"/>
        <end position="1904"/>
    </location>
</feature>
<dbReference type="InterPro" id="IPR003343">
    <property type="entry name" value="Big_2"/>
</dbReference>
<feature type="region of interest" description="Disordered" evidence="7">
    <location>
        <begin position="2280"/>
        <end position="2304"/>
    </location>
</feature>
<feature type="signal peptide" evidence="8">
    <location>
        <begin position="1"/>
        <end position="32"/>
    </location>
</feature>
<keyword evidence="5" id="KW-0505">Motor protein</keyword>
<dbReference type="InterPro" id="IPR011047">
    <property type="entry name" value="Quinoprotein_ADH-like_sf"/>
</dbReference>
<keyword evidence="11" id="KW-1185">Reference proteome</keyword>
<evidence type="ECO:0000256" key="5">
    <source>
        <dbReference type="ARBA" id="ARBA00023175"/>
    </source>
</evidence>
<keyword evidence="4 6" id="KW-0175">Coiled coil</keyword>
<dbReference type="InterPro" id="IPR011044">
    <property type="entry name" value="Quino_amine_DH_bsu"/>
</dbReference>
<dbReference type="Pfam" id="PF12733">
    <property type="entry name" value="Cadherin-like"/>
    <property type="match status" value="2"/>
</dbReference>
<gene>
    <name evidence="10" type="ORF">LKD42_05890</name>
</gene>
<dbReference type="Pfam" id="PF02368">
    <property type="entry name" value="Big_2"/>
    <property type="match status" value="4"/>
</dbReference>
<reference evidence="10 11" key="1">
    <citation type="submission" date="2021-10" db="EMBL/GenBank/DDBJ databases">
        <title>Anaerobic single-cell dispensing facilitates the cultivation of human gut bacteria.</title>
        <authorList>
            <person name="Afrizal A."/>
        </authorList>
    </citation>
    <scope>NUCLEOTIDE SEQUENCE [LARGE SCALE GENOMIC DNA]</scope>
    <source>
        <strain evidence="10 11">CLA-AA-H246</strain>
    </source>
</reference>
<dbReference type="Gene3D" id="2.60.40.1080">
    <property type="match status" value="5"/>
</dbReference>
<keyword evidence="8" id="KW-0732">Signal</keyword>
<dbReference type="PANTHER" id="PTHR37739:SF16">
    <property type="entry name" value="KINESIN-LIKE PROTEIN"/>
    <property type="match status" value="1"/>
</dbReference>
<evidence type="ECO:0000259" key="9">
    <source>
        <dbReference type="SMART" id="SM00635"/>
    </source>
</evidence>
<dbReference type="InterPro" id="IPR025883">
    <property type="entry name" value="Cadherin-like_domain"/>
</dbReference>
<dbReference type="SMART" id="SM00635">
    <property type="entry name" value="BID_2"/>
    <property type="match status" value="5"/>
</dbReference>
<dbReference type="SUPFAM" id="SSF49373">
    <property type="entry name" value="Invasin/intimin cell-adhesion fragments"/>
    <property type="match status" value="4"/>
</dbReference>
<organism evidence="10 11">
    <name type="scientific">Hominisplanchenecus faecis</name>
    <dbReference type="NCBI Taxonomy" id="2885351"/>
    <lineage>
        <taxon>Bacteria</taxon>
        <taxon>Bacillati</taxon>
        <taxon>Bacillota</taxon>
        <taxon>Clostridia</taxon>
        <taxon>Lachnospirales</taxon>
        <taxon>Lachnospiraceae</taxon>
        <taxon>Hominisplanchenecus</taxon>
    </lineage>
</organism>
<dbReference type="PANTHER" id="PTHR37739">
    <property type="entry name" value="KINESIN-LIKE PROTEIN KIN-12D"/>
    <property type="match status" value="1"/>
</dbReference>
<feature type="domain" description="BIG2" evidence="9">
    <location>
        <begin position="719"/>
        <end position="813"/>
    </location>
</feature>
<feature type="domain" description="BIG2" evidence="9">
    <location>
        <begin position="386"/>
        <end position="462"/>
    </location>
</feature>
<feature type="domain" description="BIG2" evidence="9">
    <location>
        <begin position="467"/>
        <end position="545"/>
    </location>
</feature>
<evidence type="ECO:0000256" key="2">
    <source>
        <dbReference type="ARBA" id="ARBA00022741"/>
    </source>
</evidence>
<dbReference type="Gene3D" id="2.40.10.480">
    <property type="match status" value="1"/>
</dbReference>
<evidence type="ECO:0000256" key="1">
    <source>
        <dbReference type="ARBA" id="ARBA00022701"/>
    </source>
</evidence>
<keyword evidence="2" id="KW-0547">Nucleotide-binding</keyword>
<evidence type="ECO:0000256" key="8">
    <source>
        <dbReference type="SAM" id="SignalP"/>
    </source>
</evidence>
<feature type="domain" description="BIG2" evidence="9">
    <location>
        <begin position="550"/>
        <end position="628"/>
    </location>
</feature>
<dbReference type="InterPro" id="IPR044986">
    <property type="entry name" value="KIF15/KIN-12"/>
</dbReference>
<dbReference type="InterPro" id="IPR015943">
    <property type="entry name" value="WD40/YVTN_repeat-like_dom_sf"/>
</dbReference>
<dbReference type="SMART" id="SM00564">
    <property type="entry name" value="PQQ"/>
    <property type="match status" value="4"/>
</dbReference>
<protein>
    <submittedName>
        <fullName evidence="10">Ig-like domain-containing protein</fullName>
    </submittedName>
</protein>
<dbReference type="InterPro" id="IPR008964">
    <property type="entry name" value="Invasin/intimin_cell_adhesion"/>
</dbReference>
<evidence type="ECO:0000256" key="4">
    <source>
        <dbReference type="ARBA" id="ARBA00023054"/>
    </source>
</evidence>
<dbReference type="InterPro" id="IPR002372">
    <property type="entry name" value="PQQ_rpt_dom"/>
</dbReference>
<evidence type="ECO:0000256" key="7">
    <source>
        <dbReference type="SAM" id="MobiDB-lite"/>
    </source>
</evidence>
<dbReference type="InterPro" id="IPR018391">
    <property type="entry name" value="PQQ_b-propeller_rpt"/>
</dbReference>
<dbReference type="InterPro" id="IPR013783">
    <property type="entry name" value="Ig-like_fold"/>
</dbReference>
<evidence type="ECO:0000256" key="6">
    <source>
        <dbReference type="SAM" id="Coils"/>
    </source>
</evidence>
<name>A0ABS8EWG8_9FIRM</name>
<dbReference type="Gene3D" id="2.130.10.10">
    <property type="entry name" value="YVTN repeat-like/Quinoprotein amine dehydrogenase"/>
    <property type="match status" value="1"/>
</dbReference>
<evidence type="ECO:0000313" key="10">
    <source>
        <dbReference type="EMBL" id="MCC2148782.1"/>
    </source>
</evidence>
<evidence type="ECO:0000313" key="11">
    <source>
        <dbReference type="Proteomes" id="UP001299235"/>
    </source>
</evidence>
<evidence type="ECO:0000256" key="3">
    <source>
        <dbReference type="ARBA" id="ARBA00022840"/>
    </source>
</evidence>
<proteinExistence type="predicted"/>
<dbReference type="EMBL" id="JAJEQE010000014">
    <property type="protein sequence ID" value="MCC2148782.1"/>
    <property type="molecule type" value="Genomic_DNA"/>
</dbReference>
<keyword evidence="1" id="KW-0493">Microtubule</keyword>
<keyword evidence="3" id="KW-0067">ATP-binding</keyword>
<feature type="chain" id="PRO_5046504916" evidence="8">
    <location>
        <begin position="33"/>
        <end position="2411"/>
    </location>
</feature>
<sequence>MERREKRFASRILAWFLTFLMITTMIPTSAFAALPGQEAGAVVSEDASSDETTQDGILLKTTLTDKLKVKGQRKLFDVWARDAEDNTLKPTATLDGQVLSATWSDNVKTSFTLDFQGMEEGEHTVVISAEDGKGASKTQTYTVIYQKAKKGEFIGYATVSIEAFTISKGYIVEPVLMPVYEGDNAAKAFVNLIREEGYDVEYTGSLTSGFYLSHIVGSNAKKPKNATKKLDLAGAALEPHMAEKLPDLMFDADGGTEGSLGEFDYNYMSGWMYCVNTVFPNVGFADYYLSDGDVMRAQFTLKYGGDIGGSSGMGGGYDDSYSVANKDVLTTTLAKINSAPNSAELKADPDIAAKITEAKEVLQNIVAEQSEVDKVNDELNKLLGGEITSITLDQSEITLENEGTMQLNAKVELTGKPIEPIEWNSEEPSVATVKNGLVTAVGAGTTTITATCGEKTATCKVTVNASPLQEVRLDKSELEILKNDSETLTATLVPANTTDDRTVTWSTNAEDVATVNQSGRVTGKKEGTAVITAKVGDKEAGCTVTVKEVHTQRIYFDDSKLTLNKGKNKTLSLRFDPSNTTDAKKATWESSEPSVASVSTSGYVRALKKGTTTVTAKIGDMTASIEIEVVEVPMTGVKISYGSKSLKVKQSTYMSASYLPSDTTDTKSGTWKSSNTNVATVSSSGKVTAVSEGEAIITFTSGAFTAECYVKVLAANADVFSTISITPNQKEIGCGVSDTQKIMADVGDGTDPVVWTSSNPAVVAVSTDQSLAAAQSAENTMQVGKEAVVTATGKGTAVITAKSGQKSVDIPVTVVAAGMKEFKILAGTNAETSFAYEITPEYNITKNKYQVVIPDAITNVYLYSKLADNVTATVTARYTAANNGSAKNITLRSGATSSAAYLTKKDMNGNTLYVDVKKGDETTTYEFDVVRESTLKSLSVASADGEEVLHPGFDKNVTDYTVSVTDNNDSIKINAAAFLENAAVSVNGTAVTGETSVPLSGDETVITVKAAMEDAPSQAREYKIHVLRKKSVKLTLKTDPADTVITLKDADSKKLKAENGVYTLKAEETYSYVAVKAGYVTKKDTISVTEDTEKTITMEKAPESTRKDVSAAWKNFRNSDDNMGITSAKTPTSEATTYEKWFKKLGSGWGAAPSVQIIVDNSLIVMSANHIYKLDLNTGDILQTGDMVAATNFGYTPPTYADGMIFAPLADGRVQAFNAETLESLWVYQDTLKGQSLSPITYSDGYIYTGFWNAETKDANYVCIPVTDEDPTNTQEAKEAAWQYTSLGGFYWAGSVVRGDYVVFGTDDGTSGSDGTGHVLSLNKKTGAVMDSVDVIGDQRSTIAYDKETDRLYFTTKGGYLYSLKLKSDGTFDKDTLKSVQPGSMSTSTPVVYNGRIYIGVTSGSNFSGTYSISVIDAATMTEIYKAPLKGYPQCSVLLSTAYEKEDGSVYLYATYNNNPGGITLIRDKKGQTTPDVEEIFTPEKARQQYCITSIICDENGTLYYKNDSACVMAVASSEAYMTGVTSSAEGSSIDAGAAFDPKANSHKINIFSEAEKTTLMVKASAGSTVTINGVEGNIYNLDLTDEEITVPVVVKKGVESRTYTLIVQRKEPNVKLSELCVTTSNGVPSSSSMVPMTPTFSNDVHEYRAEYSSTKSFLNVWALAQDANATVKVYPVLVGSSTAVNSDGTIPVTATTNTHNRYAIYFGNNDCAKVRVEVISEGGYAEASYFVTIKQKAGNTPVISNAAGVSKDEAAGSITLTSNEYGAFYYKAVPYGETAPESIDTTGEGSGIEVGESTVEVTNLPSAISDVYMVVKDNDAQPHTSNMLKVTIVNKEAAITELNAYKNADDYRDAEKAKITKILANAKVLINNAESAEDVAEQLSDAKADLDKLKTSAELAADEKTQTDADAVKALIEALGDVTLEKKESVEAARNAYDALSTDAKKLVSNYDVLVQAEKTIQTLEAKKQQEELKNQMDAAAAASVSSAITAIEEVTLDKRGVVEAARAAYNTLTEDQKALVTNYTDLTAAENRIAELVKEATDKAEADKAEQAKQEALKAKAQPVVDAIAAIGEVTLDGEEAITAARSAYEALEADVKAKVTNLSDLVVAEKNLALLKAEKESQDKDAAAAASISNAITAIGEVTLDKRGVVAAARAAYDTLSDVQKSLVSNYKDLQSAESKIADLVKEAADKAEADKAEQAKQEALKTKAQPLVDAIAAIGEVTLDSEEAITAARSAYEALEADVKEKVTNLSDLVIAEKDLAALKAAEDLKAQQDAAKKQEEEAKKALEEAQKAQDAKLKEQEEKLKAEKDKYGFNEKTTLKSAKVKGKKVTLKWNKVKGASGYEIYCKTGKGKWKLVKTLNKGSKASYKLKGKAGKKYTYKVRVFQKVENKVIYGQYSNTKSAKIKK</sequence>
<feature type="coiled-coil region" evidence="6">
    <location>
        <begin position="2177"/>
        <end position="2205"/>
    </location>
</feature>
<dbReference type="SUPFAM" id="SSF50969">
    <property type="entry name" value="YVTN repeat-like/Quinoprotein amine dehydrogenase"/>
    <property type="match status" value="1"/>
</dbReference>
<feature type="coiled-coil region" evidence="6">
    <location>
        <begin position="1931"/>
        <end position="1984"/>
    </location>
</feature>
<accession>A0ABS8EWG8</accession>
<comment type="caution">
    <text evidence="10">The sequence shown here is derived from an EMBL/GenBank/DDBJ whole genome shotgun (WGS) entry which is preliminary data.</text>
</comment>
<dbReference type="RefSeq" id="WP_248835101.1">
    <property type="nucleotide sequence ID" value="NZ_JAJEQE010000014.1"/>
</dbReference>